<proteinExistence type="predicted"/>
<reference evidence="1 2" key="1">
    <citation type="submission" date="2024-01" db="EMBL/GenBank/DDBJ databases">
        <title>A telomere-to-telomere, gap-free genome of sweet tea (Lithocarpus litseifolius).</title>
        <authorList>
            <person name="Zhou J."/>
        </authorList>
    </citation>
    <scope>NUCLEOTIDE SEQUENCE [LARGE SCALE GENOMIC DNA]</scope>
    <source>
        <strain evidence="1">Zhou-2022a</strain>
        <tissue evidence="1">Leaf</tissue>
    </source>
</reference>
<dbReference type="AlphaFoldDB" id="A0AAW2E0C1"/>
<name>A0AAW2E0C1_9ROSI</name>
<evidence type="ECO:0000313" key="1">
    <source>
        <dbReference type="EMBL" id="KAL0015859.1"/>
    </source>
</evidence>
<comment type="caution">
    <text evidence="1">The sequence shown here is derived from an EMBL/GenBank/DDBJ whole genome shotgun (WGS) entry which is preliminary data.</text>
</comment>
<sequence length="173" mass="20720">MYRSHDVFSTMGCCWVLEDEFSYPINPNMRNNARVHNAMRQEWAWLLREQEMFYDELVGYKFACYLIKWGTTKSGKALKQEERIHWLIVSAFVAIKAMSISYLGNPLMYRSHDVFSTMGCCWVLEDEFSYPINPNMRNNARVHNAMRQEWAWLLREQEMFYDELVGYKLSVPR</sequence>
<accession>A0AAW2E0C1</accession>
<dbReference type="Proteomes" id="UP001459277">
    <property type="component" value="Unassembled WGS sequence"/>
</dbReference>
<dbReference type="EMBL" id="JAZDWU010000001">
    <property type="protein sequence ID" value="KAL0015859.1"/>
    <property type="molecule type" value="Genomic_DNA"/>
</dbReference>
<evidence type="ECO:0000313" key="2">
    <source>
        <dbReference type="Proteomes" id="UP001459277"/>
    </source>
</evidence>
<organism evidence="1 2">
    <name type="scientific">Lithocarpus litseifolius</name>
    <dbReference type="NCBI Taxonomy" id="425828"/>
    <lineage>
        <taxon>Eukaryota</taxon>
        <taxon>Viridiplantae</taxon>
        <taxon>Streptophyta</taxon>
        <taxon>Embryophyta</taxon>
        <taxon>Tracheophyta</taxon>
        <taxon>Spermatophyta</taxon>
        <taxon>Magnoliopsida</taxon>
        <taxon>eudicotyledons</taxon>
        <taxon>Gunneridae</taxon>
        <taxon>Pentapetalae</taxon>
        <taxon>rosids</taxon>
        <taxon>fabids</taxon>
        <taxon>Fagales</taxon>
        <taxon>Fagaceae</taxon>
        <taxon>Lithocarpus</taxon>
    </lineage>
</organism>
<keyword evidence="2" id="KW-1185">Reference proteome</keyword>
<gene>
    <name evidence="1" type="ORF">SO802_002928</name>
</gene>
<protein>
    <submittedName>
        <fullName evidence="1">Uncharacterized protein</fullName>
    </submittedName>
</protein>